<keyword evidence="8" id="KW-1185">Reference proteome</keyword>
<dbReference type="InterPro" id="IPR046338">
    <property type="entry name" value="GAIN_dom_sf"/>
</dbReference>
<keyword evidence="4 5" id="KW-0472">Membrane</keyword>
<accession>A0A6P4JGK0</accession>
<dbReference type="OrthoDB" id="10037534at2759"/>
<evidence type="ECO:0000313" key="8">
    <source>
        <dbReference type="Proteomes" id="UP001652661"/>
    </source>
</evidence>
<dbReference type="GO" id="GO:0016020">
    <property type="term" value="C:membrane"/>
    <property type="evidence" value="ECO:0007669"/>
    <property type="project" value="UniProtKB-SubCell"/>
</dbReference>
<evidence type="ECO:0000256" key="3">
    <source>
        <dbReference type="ARBA" id="ARBA00022989"/>
    </source>
</evidence>
<evidence type="ECO:0000313" key="9">
    <source>
        <dbReference type="RefSeq" id="XP_017033728.1"/>
    </source>
</evidence>
<dbReference type="OMA" id="DHITCRS"/>
<comment type="subcellular location">
    <subcellularLocation>
        <location evidence="1">Membrane</location>
        <topology evidence="1">Multi-pass membrane protein</topology>
    </subcellularLocation>
</comment>
<keyword evidence="6" id="KW-0732">Signal</keyword>
<proteinExistence type="predicted"/>
<dbReference type="Pfam" id="PF00002">
    <property type="entry name" value="7tm_2"/>
    <property type="match status" value="1"/>
</dbReference>
<dbReference type="GO" id="GO:0004930">
    <property type="term" value="F:G protein-coupled receptor activity"/>
    <property type="evidence" value="ECO:0007669"/>
    <property type="project" value="InterPro"/>
</dbReference>
<name>A0A6P4JGK0_DROKI</name>
<dbReference type="InterPro" id="IPR000832">
    <property type="entry name" value="GPCR_2_secretin-like"/>
</dbReference>
<feature type="transmembrane region" description="Helical" evidence="5">
    <location>
        <begin position="679"/>
        <end position="700"/>
    </location>
</feature>
<dbReference type="Gene3D" id="1.20.1070.10">
    <property type="entry name" value="Rhodopsin 7-helix transmembrane proteins"/>
    <property type="match status" value="1"/>
</dbReference>
<dbReference type="GO" id="GO:0007166">
    <property type="term" value="P:cell surface receptor signaling pathway"/>
    <property type="evidence" value="ECO:0007669"/>
    <property type="project" value="InterPro"/>
</dbReference>
<evidence type="ECO:0000259" key="7">
    <source>
        <dbReference type="PROSITE" id="PS50261"/>
    </source>
</evidence>
<dbReference type="SUPFAM" id="SSF81321">
    <property type="entry name" value="Family A G protein-coupled receptor-like"/>
    <property type="match status" value="1"/>
</dbReference>
<feature type="transmembrane region" description="Helical" evidence="5">
    <location>
        <begin position="482"/>
        <end position="501"/>
    </location>
</feature>
<reference evidence="9" key="1">
    <citation type="submission" date="2025-08" db="UniProtKB">
        <authorList>
            <consortium name="RefSeq"/>
        </authorList>
    </citation>
    <scope>IDENTIFICATION</scope>
    <source>
        <strain evidence="9">14028-0561.14</strain>
        <tissue evidence="9">Whole fly</tissue>
    </source>
</reference>
<dbReference type="InterPro" id="IPR017981">
    <property type="entry name" value="GPCR_2-like_7TM"/>
</dbReference>
<dbReference type="RefSeq" id="XP_017033728.1">
    <property type="nucleotide sequence ID" value="XM_017178239.3"/>
</dbReference>
<dbReference type="PANTHER" id="PTHR47767">
    <property type="entry name" value="ADHESION G PROTEIN-COUPLED RECEPTOR G7"/>
    <property type="match status" value="1"/>
</dbReference>
<evidence type="ECO:0000256" key="2">
    <source>
        <dbReference type="ARBA" id="ARBA00022692"/>
    </source>
</evidence>
<evidence type="ECO:0000256" key="5">
    <source>
        <dbReference type="SAM" id="Phobius"/>
    </source>
</evidence>
<feature type="transmembrane region" description="Helical" evidence="5">
    <location>
        <begin position="635"/>
        <end position="659"/>
    </location>
</feature>
<feature type="transmembrane region" description="Helical" evidence="5">
    <location>
        <begin position="706"/>
        <end position="726"/>
    </location>
</feature>
<organism evidence="8 9">
    <name type="scientific">Drosophila kikkawai</name>
    <name type="common">Fruit fly</name>
    <dbReference type="NCBI Taxonomy" id="30033"/>
    <lineage>
        <taxon>Eukaryota</taxon>
        <taxon>Metazoa</taxon>
        <taxon>Ecdysozoa</taxon>
        <taxon>Arthropoda</taxon>
        <taxon>Hexapoda</taxon>
        <taxon>Insecta</taxon>
        <taxon>Pterygota</taxon>
        <taxon>Neoptera</taxon>
        <taxon>Endopterygota</taxon>
        <taxon>Diptera</taxon>
        <taxon>Brachycera</taxon>
        <taxon>Muscomorpha</taxon>
        <taxon>Ephydroidea</taxon>
        <taxon>Drosophilidae</taxon>
        <taxon>Drosophila</taxon>
        <taxon>Sophophora</taxon>
    </lineage>
</organism>
<dbReference type="PANTHER" id="PTHR47767:SF1">
    <property type="entry name" value="ADHESION G PROTEIN-COUPLED RECEPTOR G7"/>
    <property type="match status" value="1"/>
</dbReference>
<dbReference type="Proteomes" id="UP001652661">
    <property type="component" value="Chromosome 3R"/>
</dbReference>
<feature type="transmembrane region" description="Helical" evidence="5">
    <location>
        <begin position="513"/>
        <end position="533"/>
    </location>
</feature>
<dbReference type="FunFam" id="1.20.1070.10:FF:000290">
    <property type="entry name" value="GG11888"/>
    <property type="match status" value="1"/>
</dbReference>
<gene>
    <name evidence="9" type="primary">Ktch</name>
</gene>
<evidence type="ECO:0000256" key="1">
    <source>
        <dbReference type="ARBA" id="ARBA00004141"/>
    </source>
</evidence>
<feature type="signal peptide" evidence="6">
    <location>
        <begin position="1"/>
        <end position="19"/>
    </location>
</feature>
<dbReference type="PROSITE" id="PS50261">
    <property type="entry name" value="G_PROTEIN_RECEP_F2_4"/>
    <property type="match status" value="1"/>
</dbReference>
<sequence length="770" mass="85995">MPSLVFLCLIAGNIALALAYASKDSSEETQHLNPTDFSKCLDYCHLKNVRFLLCIGEDGKLEKSPLKTCTEGDCKAEDFQIKYETKNGYEFRENRVEATKVGKRAHLRDLCLDERNVPLRRRCHIRNGTKTWQSFENVTCRMAPELSTNLDTLAVNNSSDLSQLSDLVTHSKEPLNAADIVSISEIFSSQVKKSVQKVDDIEDLMNICQQVMSTDKETLRLAAEQNATNSLLSNFEDYLDALAPQLLPGDGTTSLQIPNDNSQVETQRILDKGVVLLRTKELSVFFVDPGVANVTGIAIFLEGVTSQFKILQSSENLESIRAIENLESAAILPDKLWRDVKERGARYLIFKVYARDALFVETAEELKRRPTSNVISITIPGLDDHNLPGKLPFFLRNGDTNKSQAQGGCGYWNYETWLSDGISTCGSGSGSEVPLDNSSHPVILCHADHLTQFTFLLGIRKPPEVISATGEKELPLDIITNVGLSLSLMGLLGIFVTAALFKRFRNTPSTKILLNLCVALGLQLSLFLVLSEGDLLKQLDSTDFDRCLVTGALMQYLLLVVFSWMFIIGLLQYKRYVKVIGVKHPKHYILMSALVAWTLPLIPTLLVVFLDSASYRPSGNTTTEDIPILCYPSGYGLGLGVILPIGLITLCNILMLGYINWSVHRALFTENLILKQLHLSVLLFFLLGVTWIFGLCAFFNFGTIFSYLFCITATMQGFVLFLYFVVFNKDNRRSWLGLCRLRRSKRVGEVIELATESNFKNSLKTQSTSN</sequence>
<dbReference type="AlphaFoldDB" id="A0A6P4JGK0"/>
<feature type="transmembrane region" description="Helical" evidence="5">
    <location>
        <begin position="553"/>
        <end position="573"/>
    </location>
</feature>
<evidence type="ECO:0000256" key="4">
    <source>
        <dbReference type="ARBA" id="ARBA00023136"/>
    </source>
</evidence>
<feature type="domain" description="G-protein coupled receptors family 2 profile 2" evidence="7">
    <location>
        <begin position="476"/>
        <end position="728"/>
    </location>
</feature>
<feature type="transmembrane region" description="Helical" evidence="5">
    <location>
        <begin position="594"/>
        <end position="615"/>
    </location>
</feature>
<keyword evidence="9" id="KW-0675">Receptor</keyword>
<dbReference type="InterPro" id="IPR053066">
    <property type="entry name" value="ADGR_G7"/>
</dbReference>
<dbReference type="CDD" id="cd15040">
    <property type="entry name" value="7tmB2_Adhesion"/>
    <property type="match status" value="1"/>
</dbReference>
<evidence type="ECO:0000256" key="6">
    <source>
        <dbReference type="SAM" id="SignalP"/>
    </source>
</evidence>
<protein>
    <submittedName>
        <fullName evidence="9">Adhesion G-protein coupled receptor G4</fullName>
    </submittedName>
</protein>
<dbReference type="Gene3D" id="2.60.220.50">
    <property type="match status" value="1"/>
</dbReference>
<keyword evidence="2 5" id="KW-0812">Transmembrane</keyword>
<feature type="chain" id="PRO_5028281128" evidence="6">
    <location>
        <begin position="20"/>
        <end position="770"/>
    </location>
</feature>
<keyword evidence="3 5" id="KW-1133">Transmembrane helix</keyword>